<proteinExistence type="predicted"/>
<dbReference type="EMBL" id="OBMM01000004">
    <property type="protein sequence ID" value="SOC24377.1"/>
    <property type="molecule type" value="Genomic_DNA"/>
</dbReference>
<protein>
    <submittedName>
        <fullName evidence="4">Outer membrane protein assembly factor BamB, contains PQQ-like beta-propeller repeat</fullName>
    </submittedName>
    <submittedName>
        <fullName evidence="3">Pyrrolo-quinoline quinone</fullName>
    </submittedName>
</protein>
<reference evidence="3 6" key="1">
    <citation type="submission" date="2014-07" db="EMBL/GenBank/DDBJ databases">
        <title>Draft genome sequence of Thalassospira xiamenensis IB13.</title>
        <authorList>
            <person name="Lai Q."/>
            <person name="Shao Z."/>
        </authorList>
    </citation>
    <scope>NUCLEOTIDE SEQUENCE [LARGE SCALE GENOMIC DNA]</scope>
    <source>
        <strain evidence="3 6">IB13</strain>
    </source>
</reference>
<dbReference type="AlphaFoldDB" id="A0A285TT00"/>
<evidence type="ECO:0000313" key="6">
    <source>
        <dbReference type="Proteomes" id="UP000252266"/>
    </source>
</evidence>
<accession>A0A285TT00</accession>
<feature type="domain" description="Pyrrolo-quinoline quinone repeat" evidence="2">
    <location>
        <begin position="128"/>
        <end position="365"/>
    </location>
</feature>
<keyword evidence="1" id="KW-0732">Signal</keyword>
<dbReference type="SUPFAM" id="SSF50998">
    <property type="entry name" value="Quinoprotein alcohol dehydrogenase-like"/>
    <property type="match status" value="1"/>
</dbReference>
<dbReference type="PANTHER" id="PTHR34512:SF30">
    <property type="entry name" value="OUTER MEMBRANE PROTEIN ASSEMBLY FACTOR BAMB"/>
    <property type="match status" value="1"/>
</dbReference>
<gene>
    <name evidence="4" type="ORF">SAMN05428964_104316</name>
    <name evidence="3" type="ORF">TH44_09615</name>
</gene>
<dbReference type="InterPro" id="IPR015943">
    <property type="entry name" value="WD40/YVTN_repeat-like_dom_sf"/>
</dbReference>
<dbReference type="SMART" id="SM00564">
    <property type="entry name" value="PQQ"/>
    <property type="match status" value="7"/>
</dbReference>
<reference evidence="4 5" key="2">
    <citation type="submission" date="2017-08" db="EMBL/GenBank/DDBJ databases">
        <authorList>
            <person name="de Groot N.N."/>
        </authorList>
    </citation>
    <scope>NUCLEOTIDE SEQUENCE [LARGE SCALE GENOMIC DNA]</scope>
    <source>
        <strain evidence="4 5">USBA 78</strain>
    </source>
</reference>
<dbReference type="InterPro" id="IPR002372">
    <property type="entry name" value="PQQ_rpt_dom"/>
</dbReference>
<dbReference type="RefSeq" id="WP_082824761.1">
    <property type="nucleotide sequence ID" value="NZ_JALLPZ010000003.1"/>
</dbReference>
<dbReference type="Pfam" id="PF13360">
    <property type="entry name" value="PQQ_2"/>
    <property type="match status" value="1"/>
</dbReference>
<dbReference type="EMBL" id="JPWJ01000004">
    <property type="protein sequence ID" value="RCK51015.1"/>
    <property type="molecule type" value="Genomic_DNA"/>
</dbReference>
<organism evidence="4 5">
    <name type="scientific">Thalassospira xiamenensis</name>
    <dbReference type="NCBI Taxonomy" id="220697"/>
    <lineage>
        <taxon>Bacteria</taxon>
        <taxon>Pseudomonadati</taxon>
        <taxon>Pseudomonadota</taxon>
        <taxon>Alphaproteobacteria</taxon>
        <taxon>Rhodospirillales</taxon>
        <taxon>Thalassospiraceae</taxon>
        <taxon>Thalassospira</taxon>
    </lineage>
</organism>
<dbReference type="PROSITE" id="PS51257">
    <property type="entry name" value="PROKAR_LIPOPROTEIN"/>
    <property type="match status" value="1"/>
</dbReference>
<dbReference type="InterPro" id="IPR018391">
    <property type="entry name" value="PQQ_b-propeller_rpt"/>
</dbReference>
<evidence type="ECO:0000313" key="4">
    <source>
        <dbReference type="EMBL" id="SOC24377.1"/>
    </source>
</evidence>
<evidence type="ECO:0000256" key="1">
    <source>
        <dbReference type="SAM" id="SignalP"/>
    </source>
</evidence>
<feature type="chain" id="PRO_5036034570" evidence="1">
    <location>
        <begin position="24"/>
        <end position="446"/>
    </location>
</feature>
<dbReference type="PANTHER" id="PTHR34512">
    <property type="entry name" value="CELL SURFACE PROTEIN"/>
    <property type="match status" value="1"/>
</dbReference>
<dbReference type="Proteomes" id="UP000219068">
    <property type="component" value="Unassembled WGS sequence"/>
</dbReference>
<name>A0A285TT00_9PROT</name>
<sequence length="446" mass="47488">MVLRPRNIKSLLCVMGMSVAVSACSSWLGESEDPPLPGERLAVLSLESTVQPDVALSDQRVVLPEPEPMVDWPQNGGLPSHALHHVGLENDVLRQDWSVGIGEGSMDDNLLLNQAIVARGVVFTIDADAVVRAFSAKSGKRIWSLELAKDEDEDSTLLGGGLAYENGILYATTGFAEVIAIDAPSATVMWRSQVTAPMRGAPTVRGGRVFVVTVDNQTVALNAMTGDTLWSHRGASEGASFIGGASPAVDQGVVISAYTTGEMYALRVENGQVIWSDALASAGRTDAVSAIADIRGLPVIDNNLVIATSNAGLTVAIDLRTGYRVWELEAGGIQSPWVAGDYVFVLTNTNDLIALRRDTGQVKWVTALPRFVDPEDQEEPMVWTGPVLVGDRLIVGNEQGEIMTVSPYSGEIMGKDEVSGPITLPPSVAGDSLYFLTADADLIAYR</sequence>
<evidence type="ECO:0000259" key="2">
    <source>
        <dbReference type="Pfam" id="PF13360"/>
    </source>
</evidence>
<dbReference type="InterPro" id="IPR011047">
    <property type="entry name" value="Quinoprotein_ADH-like_sf"/>
</dbReference>
<feature type="signal peptide" evidence="1">
    <location>
        <begin position="1"/>
        <end position="23"/>
    </location>
</feature>
<evidence type="ECO:0000313" key="3">
    <source>
        <dbReference type="EMBL" id="RCK51015.1"/>
    </source>
</evidence>
<dbReference type="Gene3D" id="2.130.10.10">
    <property type="entry name" value="YVTN repeat-like/Quinoprotein amine dehydrogenase"/>
    <property type="match status" value="1"/>
</dbReference>
<dbReference type="Proteomes" id="UP000252266">
    <property type="component" value="Unassembled WGS sequence"/>
</dbReference>
<evidence type="ECO:0000313" key="5">
    <source>
        <dbReference type="Proteomes" id="UP000219068"/>
    </source>
</evidence>